<dbReference type="GO" id="GO:0009103">
    <property type="term" value="P:lipopolysaccharide biosynthetic process"/>
    <property type="evidence" value="ECO:0007669"/>
    <property type="project" value="UniProtKB-ARBA"/>
</dbReference>
<evidence type="ECO:0000256" key="5">
    <source>
        <dbReference type="ARBA" id="ARBA00022692"/>
    </source>
</evidence>
<evidence type="ECO:0000313" key="11">
    <source>
        <dbReference type="Proteomes" id="UP000530928"/>
    </source>
</evidence>
<dbReference type="GO" id="GO:0016763">
    <property type="term" value="F:pentosyltransferase activity"/>
    <property type="evidence" value="ECO:0007669"/>
    <property type="project" value="TreeGrafter"/>
</dbReference>
<evidence type="ECO:0000256" key="3">
    <source>
        <dbReference type="ARBA" id="ARBA00022676"/>
    </source>
</evidence>
<evidence type="ECO:0000313" key="10">
    <source>
        <dbReference type="EMBL" id="MBA2897551.1"/>
    </source>
</evidence>
<evidence type="ECO:0000256" key="9">
    <source>
        <dbReference type="SAM" id="Phobius"/>
    </source>
</evidence>
<dbReference type="PANTHER" id="PTHR33908:SF11">
    <property type="entry name" value="MEMBRANE PROTEIN"/>
    <property type="match status" value="1"/>
</dbReference>
<dbReference type="AlphaFoldDB" id="A0A7W0HW76"/>
<gene>
    <name evidence="10" type="ORF">HNR30_008953</name>
</gene>
<feature type="compositionally biased region" description="Basic residues" evidence="8">
    <location>
        <begin position="441"/>
        <end position="453"/>
    </location>
</feature>
<feature type="transmembrane region" description="Helical" evidence="9">
    <location>
        <begin position="409"/>
        <end position="426"/>
    </location>
</feature>
<keyword evidence="5 9" id="KW-0812">Transmembrane</keyword>
<proteinExistence type="predicted"/>
<evidence type="ECO:0000256" key="6">
    <source>
        <dbReference type="ARBA" id="ARBA00022989"/>
    </source>
</evidence>
<reference evidence="10 11" key="1">
    <citation type="submission" date="2020-07" db="EMBL/GenBank/DDBJ databases">
        <title>Genomic Encyclopedia of Type Strains, Phase IV (KMG-IV): sequencing the most valuable type-strain genomes for metagenomic binning, comparative biology and taxonomic classification.</title>
        <authorList>
            <person name="Goeker M."/>
        </authorList>
    </citation>
    <scope>NUCLEOTIDE SEQUENCE [LARGE SCALE GENOMIC DNA]</scope>
    <source>
        <strain evidence="10 11">DSM 45533</strain>
    </source>
</reference>
<feature type="transmembrane region" description="Helical" evidence="9">
    <location>
        <begin position="358"/>
        <end position="379"/>
    </location>
</feature>
<comment type="subcellular location">
    <subcellularLocation>
        <location evidence="1">Cell membrane</location>
        <topology evidence="1">Multi-pass membrane protein</topology>
    </subcellularLocation>
</comment>
<keyword evidence="7 9" id="KW-0472">Membrane</keyword>
<keyword evidence="2" id="KW-1003">Cell membrane</keyword>
<organism evidence="10 11">
    <name type="scientific">Nonomuraea soli</name>
    <dbReference type="NCBI Taxonomy" id="1032476"/>
    <lineage>
        <taxon>Bacteria</taxon>
        <taxon>Bacillati</taxon>
        <taxon>Actinomycetota</taxon>
        <taxon>Actinomycetes</taxon>
        <taxon>Streptosporangiales</taxon>
        <taxon>Streptosporangiaceae</taxon>
        <taxon>Nonomuraea</taxon>
    </lineage>
</organism>
<dbReference type="InterPro" id="IPR050297">
    <property type="entry name" value="LipidA_mod_glycosyltrf_83"/>
</dbReference>
<feature type="transmembrane region" description="Helical" evidence="9">
    <location>
        <begin position="66"/>
        <end position="88"/>
    </location>
</feature>
<evidence type="ECO:0000256" key="8">
    <source>
        <dbReference type="SAM" id="MobiDB-lite"/>
    </source>
</evidence>
<feature type="transmembrane region" description="Helical" evidence="9">
    <location>
        <begin position="95"/>
        <end position="112"/>
    </location>
</feature>
<dbReference type="Proteomes" id="UP000530928">
    <property type="component" value="Unassembled WGS sequence"/>
</dbReference>
<dbReference type="EMBL" id="JACDUR010000012">
    <property type="protein sequence ID" value="MBA2897551.1"/>
    <property type="molecule type" value="Genomic_DNA"/>
</dbReference>
<evidence type="ECO:0000256" key="4">
    <source>
        <dbReference type="ARBA" id="ARBA00022679"/>
    </source>
</evidence>
<feature type="compositionally biased region" description="Basic and acidic residues" evidence="8">
    <location>
        <begin position="430"/>
        <end position="440"/>
    </location>
</feature>
<evidence type="ECO:0000256" key="2">
    <source>
        <dbReference type="ARBA" id="ARBA00022475"/>
    </source>
</evidence>
<feature type="transmembrane region" description="Helical" evidence="9">
    <location>
        <begin position="118"/>
        <end position="137"/>
    </location>
</feature>
<name>A0A7W0HW76_9ACTN</name>
<accession>A0A7W0HW76</accession>
<feature type="transmembrane region" description="Helical" evidence="9">
    <location>
        <begin position="149"/>
        <end position="173"/>
    </location>
</feature>
<dbReference type="GO" id="GO:0005886">
    <property type="term" value="C:plasma membrane"/>
    <property type="evidence" value="ECO:0007669"/>
    <property type="project" value="UniProtKB-SubCell"/>
</dbReference>
<keyword evidence="6 9" id="KW-1133">Transmembrane helix</keyword>
<evidence type="ECO:0008006" key="12">
    <source>
        <dbReference type="Google" id="ProtNLM"/>
    </source>
</evidence>
<protein>
    <recommendedName>
        <fullName evidence="12">Glycosyltransferase RgtA/B/C/D-like domain-containing protein</fullName>
    </recommendedName>
</protein>
<keyword evidence="3" id="KW-0328">Glycosyltransferase</keyword>
<dbReference type="PANTHER" id="PTHR33908">
    <property type="entry name" value="MANNOSYLTRANSFERASE YKCB-RELATED"/>
    <property type="match status" value="1"/>
</dbReference>
<comment type="caution">
    <text evidence="10">The sequence shown here is derived from an EMBL/GenBank/DDBJ whole genome shotgun (WGS) entry which is preliminary data.</text>
</comment>
<feature type="transmembrane region" description="Helical" evidence="9">
    <location>
        <begin position="179"/>
        <end position="199"/>
    </location>
</feature>
<dbReference type="RefSeq" id="WP_181616253.1">
    <property type="nucleotide sequence ID" value="NZ_BAABAM010000014.1"/>
</dbReference>
<evidence type="ECO:0000256" key="1">
    <source>
        <dbReference type="ARBA" id="ARBA00004651"/>
    </source>
</evidence>
<keyword evidence="4" id="KW-0808">Transferase</keyword>
<sequence length="453" mass="49909">MRTHRALLIALVPAVILRLLAVVGYPPALYFWADSFAFLREELAPGTTRPSGYSLLLALLRPAHSLTLVTVLQHLAVVGLAVAIYAFLRKRGLPGWGATLLVTPILFDEFMILLEHMIMADAVFIVLITAAVLLLIWRSTPVTSGVAGLLLGLAGIFRTVGLPLLVLAAAYVLLKRYGWRSLTALLVAGAVPLGAYAVWAKAEKGTYALTQADGNFLWSRTMSFADCEVIRPPAELAVLCPNMPVEQRPYPPHWLWEDFSPLLKIPGVAHRNELAGQFARKAILAQPFDYLQAVSVDFKQFFRWERTASDEGSPYKLPSVERPLKDFAKDTADSYESASASTRINEPFAGWLRAYQRFGYLPFPLFTLGLLVTLGFAAWRRDLDALFPGLTALALLVSPPFLAAFDLRYVIPAIPLACLAAGLTMLRGESRPHSMEEPRGPRHSRRHAQAGNP</sequence>
<feature type="region of interest" description="Disordered" evidence="8">
    <location>
        <begin position="430"/>
        <end position="453"/>
    </location>
</feature>
<keyword evidence="11" id="KW-1185">Reference proteome</keyword>
<evidence type="ECO:0000256" key="7">
    <source>
        <dbReference type="ARBA" id="ARBA00023136"/>
    </source>
</evidence>